<feature type="transmembrane region" description="Helical" evidence="1">
    <location>
        <begin position="172"/>
        <end position="189"/>
    </location>
</feature>
<organism evidence="2 3">
    <name type="scientific">Skermanella cutis</name>
    <dbReference type="NCBI Taxonomy" id="2775420"/>
    <lineage>
        <taxon>Bacteria</taxon>
        <taxon>Pseudomonadati</taxon>
        <taxon>Pseudomonadota</taxon>
        <taxon>Alphaproteobacteria</taxon>
        <taxon>Rhodospirillales</taxon>
        <taxon>Azospirillaceae</taxon>
        <taxon>Skermanella</taxon>
    </lineage>
</organism>
<keyword evidence="1" id="KW-0812">Transmembrane</keyword>
<feature type="transmembrane region" description="Helical" evidence="1">
    <location>
        <begin position="201"/>
        <end position="223"/>
    </location>
</feature>
<dbReference type="Proteomes" id="UP000595197">
    <property type="component" value="Chromosome"/>
</dbReference>
<reference evidence="2" key="1">
    <citation type="submission" date="2021-02" db="EMBL/GenBank/DDBJ databases">
        <title>Skermanella TT6 skin isolate.</title>
        <authorList>
            <person name="Lee K."/>
            <person name="Ganzorig M."/>
        </authorList>
    </citation>
    <scope>NUCLEOTIDE SEQUENCE</scope>
    <source>
        <strain evidence="2">TT6</strain>
    </source>
</reference>
<feature type="transmembrane region" description="Helical" evidence="1">
    <location>
        <begin position="12"/>
        <end position="29"/>
    </location>
</feature>
<feature type="transmembrane region" description="Helical" evidence="1">
    <location>
        <begin position="388"/>
        <end position="409"/>
    </location>
</feature>
<accession>A0ABX7BBK4</accession>
<sequence length="423" mass="46709">MGIDRCGNVGRFLLICGAFLVPVWGYTATSAVTWMRTLDLETFRTAADVWGYLAGLRTGIPPVLSTLELLWWVNFRDLTLFSDLLYPLTVASAFALAVLIQPERFRLRAAVLILGLFLAHRGVAVHAGNPANYDPLFALLTLGYFLLVRAWLRDRRPGRLAAAGLCLSLLELTRPFMIFLLPLFLAVEVHRIARTAPGRAGALAAFLIPVAILSGGWHLHVWLAHDHQIAWTNVSGFNLQRAWEDFDPDIRSARRLEELPRVREGADELWADLNTSEVYRESEALKSLIVARILEDPVRAAGHVLDRLAVFASAPTRMYDRDPQGIGILAYRGVVTVLLLTMAGYAAVGAAVLIRRGCWPWLDQRWWLAASTLLVVILVSIGERGEEGRFIFSILPMLLAVGGFALASVPNSGRAGKSRPVSS</sequence>
<keyword evidence="1" id="KW-1133">Transmembrane helix</keyword>
<proteinExistence type="predicted"/>
<evidence type="ECO:0000313" key="2">
    <source>
        <dbReference type="EMBL" id="QQP91572.1"/>
    </source>
</evidence>
<feature type="transmembrane region" description="Helical" evidence="1">
    <location>
        <begin position="366"/>
        <end position="382"/>
    </location>
</feature>
<dbReference type="EMBL" id="CP067420">
    <property type="protein sequence ID" value="QQP91572.1"/>
    <property type="molecule type" value="Genomic_DNA"/>
</dbReference>
<evidence type="ECO:0000313" key="3">
    <source>
        <dbReference type="Proteomes" id="UP000595197"/>
    </source>
</evidence>
<feature type="transmembrane region" description="Helical" evidence="1">
    <location>
        <begin position="329"/>
        <end position="354"/>
    </location>
</feature>
<feature type="transmembrane region" description="Helical" evidence="1">
    <location>
        <begin position="107"/>
        <end position="124"/>
    </location>
</feature>
<protein>
    <recommendedName>
        <fullName evidence="4">Glycosyltransferase RgtA/B/C/D-like domain-containing protein</fullName>
    </recommendedName>
</protein>
<evidence type="ECO:0008006" key="4">
    <source>
        <dbReference type="Google" id="ProtNLM"/>
    </source>
</evidence>
<keyword evidence="1" id="KW-0472">Membrane</keyword>
<keyword evidence="3" id="KW-1185">Reference proteome</keyword>
<gene>
    <name evidence="2" type="ORF">IGS68_10340</name>
</gene>
<feature type="transmembrane region" description="Helical" evidence="1">
    <location>
        <begin position="136"/>
        <end position="152"/>
    </location>
</feature>
<name>A0ABX7BBK4_9PROT</name>
<dbReference type="RefSeq" id="WP_201079629.1">
    <property type="nucleotide sequence ID" value="NZ_CP067420.1"/>
</dbReference>
<feature type="transmembrane region" description="Helical" evidence="1">
    <location>
        <begin position="84"/>
        <end position="101"/>
    </location>
</feature>
<evidence type="ECO:0000256" key="1">
    <source>
        <dbReference type="SAM" id="Phobius"/>
    </source>
</evidence>